<dbReference type="Gene3D" id="2.170.270.10">
    <property type="entry name" value="SET domain"/>
    <property type="match status" value="1"/>
</dbReference>
<sequence>MIVPRYRIAASGIAGAGKGLFLEQDVLAGQIVTAPDAIERTYRYDELTARPELSAQLYASARWFEDRYTVSPDWPDECYINHSFEPSGLWHLGFVFATRDLPAGTEMTVDYRHLLPPGEEEAFVDAATGRRIVGLPWLESLTLSTRALAVLLDGARLAC</sequence>
<dbReference type="InterPro" id="IPR046341">
    <property type="entry name" value="SET_dom_sf"/>
</dbReference>
<proteinExistence type="predicted"/>
<feature type="domain" description="SET" evidence="1">
    <location>
        <begin position="17"/>
        <end position="111"/>
    </location>
</feature>
<evidence type="ECO:0000313" key="2">
    <source>
        <dbReference type="EMBL" id="RDJ00078.1"/>
    </source>
</evidence>
<accession>A0A370KCA5</accession>
<protein>
    <submittedName>
        <fullName evidence="2">SET domain-containing protein</fullName>
    </submittedName>
</protein>
<dbReference type="InterPro" id="IPR001214">
    <property type="entry name" value="SET_dom"/>
</dbReference>
<evidence type="ECO:0000259" key="1">
    <source>
        <dbReference type="Pfam" id="PF00856"/>
    </source>
</evidence>
<gene>
    <name evidence="2" type="ORF">DVT68_04440</name>
</gene>
<name>A0A370KCA5_9GAMM</name>
<comment type="caution">
    <text evidence="2">The sequence shown here is derived from an EMBL/GenBank/DDBJ whole genome shotgun (WGS) entry which is preliminary data.</text>
</comment>
<keyword evidence="3" id="KW-1185">Reference proteome</keyword>
<dbReference type="SUPFAM" id="SSF82199">
    <property type="entry name" value="SET domain"/>
    <property type="match status" value="1"/>
</dbReference>
<dbReference type="AlphaFoldDB" id="A0A370KCA5"/>
<dbReference type="Proteomes" id="UP000254711">
    <property type="component" value="Unassembled WGS sequence"/>
</dbReference>
<organism evidence="2 3">
    <name type="scientific">Dyella solisilvae</name>
    <dbReference type="NCBI Taxonomy" id="1920168"/>
    <lineage>
        <taxon>Bacteria</taxon>
        <taxon>Pseudomonadati</taxon>
        <taxon>Pseudomonadota</taxon>
        <taxon>Gammaproteobacteria</taxon>
        <taxon>Lysobacterales</taxon>
        <taxon>Rhodanobacteraceae</taxon>
        <taxon>Dyella</taxon>
    </lineage>
</organism>
<evidence type="ECO:0000313" key="3">
    <source>
        <dbReference type="Proteomes" id="UP000254711"/>
    </source>
</evidence>
<dbReference type="OrthoDB" id="510863at2"/>
<dbReference type="RefSeq" id="WP_114823806.1">
    <property type="nucleotide sequence ID" value="NZ_QQSY01000001.1"/>
</dbReference>
<dbReference type="EMBL" id="QQSY01000001">
    <property type="protein sequence ID" value="RDJ00078.1"/>
    <property type="molecule type" value="Genomic_DNA"/>
</dbReference>
<reference evidence="2 3" key="1">
    <citation type="submission" date="2018-07" db="EMBL/GenBank/DDBJ databases">
        <title>Dyella solisilvae sp. nov., isolated from the pine and broad-leaved mixed forest soil.</title>
        <authorList>
            <person name="Gao Z."/>
            <person name="Qiu L."/>
        </authorList>
    </citation>
    <scope>NUCLEOTIDE SEQUENCE [LARGE SCALE GENOMIC DNA]</scope>
    <source>
        <strain evidence="2 3">DHG54</strain>
    </source>
</reference>
<dbReference type="CDD" id="cd08161">
    <property type="entry name" value="SET"/>
    <property type="match status" value="1"/>
</dbReference>
<dbReference type="Pfam" id="PF00856">
    <property type="entry name" value="SET"/>
    <property type="match status" value="1"/>
</dbReference>